<sequence length="154" mass="16843">MTSSDPSSTCHAPKATSKSFIEETSQTKSTANPSFCTNSNNAALYASSTENISKLLQGFMNNSGPSFDANSFSEEKKYQTEVIGTDLLINSYCLNHQGIEPLLRFDSDSTISQPVLTEFDEVKPGSLSQLEKWLFDEPSTGGQVDLMDLSTDMF</sequence>
<keyword evidence="3" id="KW-1185">Reference proteome</keyword>
<dbReference type="AlphaFoldDB" id="A0A833V787"/>
<name>A0A833V787_9POAL</name>
<evidence type="ECO:0000313" key="3">
    <source>
        <dbReference type="Proteomes" id="UP000623129"/>
    </source>
</evidence>
<dbReference type="EMBL" id="SWLB01000017">
    <property type="protein sequence ID" value="KAF3327281.1"/>
    <property type="molecule type" value="Genomic_DNA"/>
</dbReference>
<proteinExistence type="predicted"/>
<reference evidence="2" key="1">
    <citation type="submission" date="2020-01" db="EMBL/GenBank/DDBJ databases">
        <title>Genome sequence of Kobresia littledalei, the first chromosome-level genome in the family Cyperaceae.</title>
        <authorList>
            <person name="Qu G."/>
        </authorList>
    </citation>
    <scope>NUCLEOTIDE SEQUENCE</scope>
    <source>
        <strain evidence="2">C.B.Clarke</strain>
        <tissue evidence="2">Leaf</tissue>
    </source>
</reference>
<feature type="region of interest" description="Disordered" evidence="1">
    <location>
        <begin position="1"/>
        <end position="33"/>
    </location>
</feature>
<evidence type="ECO:0000256" key="1">
    <source>
        <dbReference type="SAM" id="MobiDB-lite"/>
    </source>
</evidence>
<dbReference type="Proteomes" id="UP000623129">
    <property type="component" value="Unassembled WGS sequence"/>
</dbReference>
<comment type="caution">
    <text evidence="2">The sequence shown here is derived from an EMBL/GenBank/DDBJ whole genome shotgun (WGS) entry which is preliminary data.</text>
</comment>
<gene>
    <name evidence="2" type="ORF">FCM35_KLT07399</name>
</gene>
<evidence type="ECO:0000313" key="2">
    <source>
        <dbReference type="EMBL" id="KAF3327281.1"/>
    </source>
</evidence>
<accession>A0A833V787</accession>
<organism evidence="2 3">
    <name type="scientific">Carex littledalei</name>
    <dbReference type="NCBI Taxonomy" id="544730"/>
    <lineage>
        <taxon>Eukaryota</taxon>
        <taxon>Viridiplantae</taxon>
        <taxon>Streptophyta</taxon>
        <taxon>Embryophyta</taxon>
        <taxon>Tracheophyta</taxon>
        <taxon>Spermatophyta</taxon>
        <taxon>Magnoliopsida</taxon>
        <taxon>Liliopsida</taxon>
        <taxon>Poales</taxon>
        <taxon>Cyperaceae</taxon>
        <taxon>Cyperoideae</taxon>
        <taxon>Cariceae</taxon>
        <taxon>Carex</taxon>
        <taxon>Carex subgen. Euthyceras</taxon>
    </lineage>
</organism>
<protein>
    <submittedName>
        <fullName evidence="2">Uncharacterized protein</fullName>
    </submittedName>
</protein>